<keyword evidence="2" id="KW-0805">Transcription regulation</keyword>
<dbReference type="EMBL" id="UOFL01000007">
    <property type="protein sequence ID" value="VAW71024.1"/>
    <property type="molecule type" value="Genomic_DNA"/>
</dbReference>
<sequence length="315" mass="35523">MQHMNWDDLRFFLAVAQKGSIRGASEALSVNASTVSRRIDTFEKKLGTRLFERLPTGYILTSAGEEILESSERIEDEVAKLDRNIIGRDAQLNGSLTVTMAAPLATHLLMPDFVKFGQRYPGIELELSVSSEEINLSKREADVAIRITNNPPEYLVGRHITDIAKAAYASHEYLATHNIKQPELLRWIGWEDPELYPTWVKESIYPKTPVRHKANDILVQLEAAKSGMGMTILPCFMADSVPELTRISPISASHCGDIWILTHKDLRYTARVRIFMDYIVKAFEKHIPALTGSILQAKDQPAKTKQKLQNNQLLV</sequence>
<gene>
    <name evidence="6" type="ORF">MNBD_GAMMA12-1423</name>
</gene>
<evidence type="ECO:0000256" key="2">
    <source>
        <dbReference type="ARBA" id="ARBA00023015"/>
    </source>
</evidence>
<protein>
    <submittedName>
        <fullName evidence="6">Transcriptional regulator, LysR family</fullName>
    </submittedName>
</protein>
<evidence type="ECO:0000259" key="5">
    <source>
        <dbReference type="PROSITE" id="PS50931"/>
    </source>
</evidence>
<dbReference type="GO" id="GO:0043565">
    <property type="term" value="F:sequence-specific DNA binding"/>
    <property type="evidence" value="ECO:0007669"/>
    <property type="project" value="TreeGrafter"/>
</dbReference>
<dbReference type="InterPro" id="IPR058163">
    <property type="entry name" value="LysR-type_TF_proteobact-type"/>
</dbReference>
<dbReference type="InterPro" id="IPR000847">
    <property type="entry name" value="LysR_HTH_N"/>
</dbReference>
<dbReference type="PANTHER" id="PTHR30537">
    <property type="entry name" value="HTH-TYPE TRANSCRIPTIONAL REGULATOR"/>
    <property type="match status" value="1"/>
</dbReference>
<dbReference type="SUPFAM" id="SSF53850">
    <property type="entry name" value="Periplasmic binding protein-like II"/>
    <property type="match status" value="1"/>
</dbReference>
<organism evidence="6">
    <name type="scientific">hydrothermal vent metagenome</name>
    <dbReference type="NCBI Taxonomy" id="652676"/>
    <lineage>
        <taxon>unclassified sequences</taxon>
        <taxon>metagenomes</taxon>
        <taxon>ecological metagenomes</taxon>
    </lineage>
</organism>
<dbReference type="Gene3D" id="3.40.190.290">
    <property type="match status" value="1"/>
</dbReference>
<name>A0A3B0YQ90_9ZZZZ</name>
<dbReference type="SUPFAM" id="SSF46785">
    <property type="entry name" value="Winged helix' DNA-binding domain"/>
    <property type="match status" value="1"/>
</dbReference>
<dbReference type="Pfam" id="PF00126">
    <property type="entry name" value="HTH_1"/>
    <property type="match status" value="1"/>
</dbReference>
<evidence type="ECO:0000256" key="1">
    <source>
        <dbReference type="ARBA" id="ARBA00009437"/>
    </source>
</evidence>
<reference evidence="6" key="1">
    <citation type="submission" date="2018-06" db="EMBL/GenBank/DDBJ databases">
        <authorList>
            <person name="Zhirakovskaya E."/>
        </authorList>
    </citation>
    <scope>NUCLEOTIDE SEQUENCE</scope>
</reference>
<dbReference type="AlphaFoldDB" id="A0A3B0YQ90"/>
<dbReference type="GO" id="GO:0006351">
    <property type="term" value="P:DNA-templated transcription"/>
    <property type="evidence" value="ECO:0007669"/>
    <property type="project" value="TreeGrafter"/>
</dbReference>
<evidence type="ECO:0000313" key="6">
    <source>
        <dbReference type="EMBL" id="VAW71024.1"/>
    </source>
</evidence>
<dbReference type="InterPro" id="IPR036388">
    <property type="entry name" value="WH-like_DNA-bd_sf"/>
</dbReference>
<dbReference type="GO" id="GO:0003700">
    <property type="term" value="F:DNA-binding transcription factor activity"/>
    <property type="evidence" value="ECO:0007669"/>
    <property type="project" value="InterPro"/>
</dbReference>
<dbReference type="Gene3D" id="1.10.10.10">
    <property type="entry name" value="Winged helix-like DNA-binding domain superfamily/Winged helix DNA-binding domain"/>
    <property type="match status" value="1"/>
</dbReference>
<dbReference type="PANTHER" id="PTHR30537:SF3">
    <property type="entry name" value="TRANSCRIPTIONAL REGULATORY PROTEIN"/>
    <property type="match status" value="1"/>
</dbReference>
<dbReference type="Pfam" id="PF03466">
    <property type="entry name" value="LysR_substrate"/>
    <property type="match status" value="1"/>
</dbReference>
<proteinExistence type="inferred from homology"/>
<keyword evidence="3" id="KW-0238">DNA-binding</keyword>
<dbReference type="InterPro" id="IPR005119">
    <property type="entry name" value="LysR_subst-bd"/>
</dbReference>
<keyword evidence="4" id="KW-0804">Transcription</keyword>
<evidence type="ECO:0000256" key="3">
    <source>
        <dbReference type="ARBA" id="ARBA00023125"/>
    </source>
</evidence>
<dbReference type="PROSITE" id="PS50931">
    <property type="entry name" value="HTH_LYSR"/>
    <property type="match status" value="1"/>
</dbReference>
<comment type="similarity">
    <text evidence="1">Belongs to the LysR transcriptional regulatory family.</text>
</comment>
<evidence type="ECO:0000256" key="4">
    <source>
        <dbReference type="ARBA" id="ARBA00023163"/>
    </source>
</evidence>
<accession>A0A3B0YQ90</accession>
<feature type="domain" description="HTH lysR-type" evidence="5">
    <location>
        <begin position="4"/>
        <end position="61"/>
    </location>
</feature>
<dbReference type="InterPro" id="IPR036390">
    <property type="entry name" value="WH_DNA-bd_sf"/>
</dbReference>